<dbReference type="AlphaFoldDB" id="A0A0H2RKC4"/>
<dbReference type="EMBL" id="KQ085978">
    <property type="protein sequence ID" value="KLO12415.1"/>
    <property type="molecule type" value="Genomic_DNA"/>
</dbReference>
<dbReference type="Proteomes" id="UP000053477">
    <property type="component" value="Unassembled WGS sequence"/>
</dbReference>
<proteinExistence type="predicted"/>
<accession>A0A0H2RKC4</accession>
<gene>
    <name evidence="1" type="ORF">SCHPADRAFT_890811</name>
</gene>
<evidence type="ECO:0000313" key="1">
    <source>
        <dbReference type="EMBL" id="KLO12415.1"/>
    </source>
</evidence>
<evidence type="ECO:0000313" key="2">
    <source>
        <dbReference type="Proteomes" id="UP000053477"/>
    </source>
</evidence>
<sequence>MLSGYRLMRAHGQRFQRHVAEPTFAFGTSNLREHRYTIFSKEVTSYAIIKATYVILTARPLIWVHYRRNGAIALVVSNIEVHQRSETNVRESLEYDSGIQLSKPNDEDDTSIFQKHHAYLAQTADSLIAAILEDRVSRFQDLSRAGPIKLTDDLMEYLKRASQSFKLEATKGMNRVVRFINAKAIWDEIQKHLDQFQFQATLDSNRILNNVFQLILEKRLGDGIKNGGRNPIFWLNGLASTQKLTVANLLRTGLLIRTSSLARFDRTIFIVLDALDKGAEDADVRLRLLLKYKADRSEGPKLRILITSRPETMKLQATVPNLTHVSTRSTWGARAVGFEDGVILVPDDLDVVQVVQY</sequence>
<organism evidence="1 2">
    <name type="scientific">Schizopora paradoxa</name>
    <dbReference type="NCBI Taxonomy" id="27342"/>
    <lineage>
        <taxon>Eukaryota</taxon>
        <taxon>Fungi</taxon>
        <taxon>Dikarya</taxon>
        <taxon>Basidiomycota</taxon>
        <taxon>Agaricomycotina</taxon>
        <taxon>Agaricomycetes</taxon>
        <taxon>Hymenochaetales</taxon>
        <taxon>Schizoporaceae</taxon>
        <taxon>Schizopora</taxon>
    </lineage>
</organism>
<dbReference type="InParanoid" id="A0A0H2RKC4"/>
<evidence type="ECO:0008006" key="3">
    <source>
        <dbReference type="Google" id="ProtNLM"/>
    </source>
</evidence>
<protein>
    <recommendedName>
        <fullName evidence="3">NACHT domain-containing protein</fullName>
    </recommendedName>
</protein>
<reference evidence="1 2" key="1">
    <citation type="submission" date="2015-04" db="EMBL/GenBank/DDBJ databases">
        <title>Complete genome sequence of Schizopora paradoxa KUC8140, a cosmopolitan wood degrader in East Asia.</title>
        <authorList>
            <consortium name="DOE Joint Genome Institute"/>
            <person name="Min B."/>
            <person name="Park H."/>
            <person name="Jang Y."/>
            <person name="Kim J.-J."/>
            <person name="Kim K.H."/>
            <person name="Pangilinan J."/>
            <person name="Lipzen A."/>
            <person name="Riley R."/>
            <person name="Grigoriev I.V."/>
            <person name="Spatafora J.W."/>
            <person name="Choi I.-G."/>
        </authorList>
    </citation>
    <scope>NUCLEOTIDE SEQUENCE [LARGE SCALE GENOMIC DNA]</scope>
    <source>
        <strain evidence="1 2">KUC8140</strain>
    </source>
</reference>
<keyword evidence="2" id="KW-1185">Reference proteome</keyword>
<name>A0A0H2RKC4_9AGAM</name>